<gene>
    <name evidence="1" type="ORF">QWJ08_21685</name>
</gene>
<dbReference type="InterPro" id="IPR018247">
    <property type="entry name" value="EF_Hand_1_Ca_BS"/>
</dbReference>
<organism evidence="1 2">
    <name type="scientific">Vibrio agarivorans</name>
    <dbReference type="NCBI Taxonomy" id="153622"/>
    <lineage>
        <taxon>Bacteria</taxon>
        <taxon>Pseudomonadati</taxon>
        <taxon>Pseudomonadota</taxon>
        <taxon>Gammaproteobacteria</taxon>
        <taxon>Vibrionales</taxon>
        <taxon>Vibrionaceae</taxon>
        <taxon>Vibrio</taxon>
    </lineage>
</organism>
<evidence type="ECO:0000313" key="1">
    <source>
        <dbReference type="EMBL" id="MDN2483971.1"/>
    </source>
</evidence>
<protein>
    <recommendedName>
        <fullName evidence="3">Phosphoadenosine phosphosulphate reductase domain-containing protein</fullName>
    </recommendedName>
</protein>
<evidence type="ECO:0000313" key="2">
    <source>
        <dbReference type="Proteomes" id="UP001169719"/>
    </source>
</evidence>
<dbReference type="SUPFAM" id="SSF52402">
    <property type="entry name" value="Adenine nucleotide alpha hydrolases-like"/>
    <property type="match status" value="1"/>
</dbReference>
<dbReference type="Proteomes" id="UP001169719">
    <property type="component" value="Unassembled WGS sequence"/>
</dbReference>
<proteinExistence type="predicted"/>
<dbReference type="InterPro" id="IPR014729">
    <property type="entry name" value="Rossmann-like_a/b/a_fold"/>
</dbReference>
<reference evidence="1" key="1">
    <citation type="submission" date="2024-05" db="EMBL/GenBank/DDBJ databases">
        <title>Genome Sequences of Four Agar- Degrading Marine Bacteria.</title>
        <authorList>
            <person name="Phillips E.K."/>
            <person name="Shaffer J.C."/>
            <person name="Henson M.W."/>
            <person name="Temperton B."/>
            <person name="Thrash C.J."/>
            <person name="Martin M.O."/>
        </authorList>
    </citation>
    <scope>NUCLEOTIDE SEQUENCE</scope>
    <source>
        <strain evidence="1">EKP203</strain>
    </source>
</reference>
<sequence>METYLDQWSIDPHSLSNNPFDLSPWLTWRDNAKNHIIIGDENDEGFVTSKEFIELVDWNKKQLKQGVIFKSGISFGKDSSVLLLALVTALVELKLEGITLENNSIIVHSSTGVDNPEVANLSVTQWNELQRFVNRSGIALDLVLAKPSFSQSFVGRVVTGRGLPTMMSSSARQCSMDLKVIPSTAAVRKHLKAKGLSTKTHNICLQLGSRDDEGAIRKASIDAHGGSDERFGMTQNVKSLEWTAYPIRHFTTQMIWEVLSFSGLDKVIPSFVNTYDETVRVYADSAGECVLMATSESEDQKRSACGMRHGCWSCLVIKEDKSLNNMLDKEEYSYLRPLSRIRNFLHKTHYDWDERLITNRSIDAWGYVKLQPDLYSFEKVRRLLHAMITADVWEKERAYLHSLRYFNDEMPKTEMNRRLCDPQFELVSQEDLLRVEFLWSFHQFSDRPWSALAIWNAVHNEDDYEFLSDVDQMETVNRSPQPKAKYLYVGKDWTEGGINQGLIDHSLEWTSFDSDHLRVNRERKVNGEMRSYQTMHVSISQSLSVSCDDAVYWIFQDPSFYLKHHDSFYNPVTSSMTLLRMGVIEIANGKIGSYQRMAERQQFFHSKRLTGRVLMSDLDAREDLDILSSEGHKAMKVILPLVSDNTEVIEDQLVDSVPEEEQWDLFSGSVLAGLDEVQPTANEGQKPSSQQPKSHNEVLDQILLF</sequence>
<evidence type="ECO:0008006" key="3">
    <source>
        <dbReference type="Google" id="ProtNLM"/>
    </source>
</evidence>
<keyword evidence="2" id="KW-1185">Reference proteome</keyword>
<dbReference type="Gene3D" id="3.40.50.620">
    <property type="entry name" value="HUPs"/>
    <property type="match status" value="1"/>
</dbReference>
<dbReference type="EMBL" id="JAUEOZ010000003">
    <property type="protein sequence ID" value="MDN2483971.1"/>
    <property type="molecule type" value="Genomic_DNA"/>
</dbReference>
<dbReference type="PROSITE" id="PS00018">
    <property type="entry name" value="EF_HAND_1"/>
    <property type="match status" value="1"/>
</dbReference>
<dbReference type="RefSeq" id="WP_289964156.1">
    <property type="nucleotide sequence ID" value="NZ_JAUEOZ010000003.1"/>
</dbReference>
<accession>A0ABT7Y7D7</accession>
<comment type="caution">
    <text evidence="1">The sequence shown here is derived from an EMBL/GenBank/DDBJ whole genome shotgun (WGS) entry which is preliminary data.</text>
</comment>
<name>A0ABT7Y7D7_9VIBR</name>